<evidence type="ECO:0008006" key="12">
    <source>
        <dbReference type="Google" id="ProtNLM"/>
    </source>
</evidence>
<name>A0ABR1KAK4_9AGAR</name>
<sequence length="688" mass="77074">MALPMLVGGSECGPSNPLQNLSKRFDNDRGLQQDFYTGNRAGSSNQAFRSQQPPVPQDQDVANFFAARSPEFQPATNPYEFADLRKALPSPEVQQQRAPTAGWAADFLQQQISRPASAQTTHVKPVAAEHAPATAVHGIPSTSWNANIPRWGMQPMPVFTHQPLIQAQTQQAVPSQLDSKAWERVFEDQEFIAKPETEAVAQERKAEQHTHQVSDDGDELSRTAGLLLETVREETNPKFQNSQFMNLMMQLRDRKLVVRGDEIVENDGSGTETHIDVKGKGKAIDPSSSQTGLGAGYAFQNAGQLGTSRTSQEPSHRLQDGNDYYFKQENAEYTSFWNQVNSQAGVSEHGMHSSWDKLQDDWETFESQTQGIKPVNAYQFQQSNPYLLGSSSRTRNHSLHSDERFETVLELEAAVQRDINNAVAWFELGVKQQEAEREHKALQALQRAVELDPSHLPAWLALAVSYTNDGQRTGTRDAVREWVIRNEKHGAAVQEYLTQHPEREDASNAEKFDHLAQCLISIVQRNALGDIDADVQIALAVLFNANEDYEKAQDCFGAALSIRPDDWLLYNRVGATMANSGHADQALDYYYRALELNPMYIRARYNLGISCINLRRYEEAAQHIFDALLLQDADGVRDLAGVNEARGITSSVLWESLKTSCFHMQRLDLATLCDRQDLEAFRASFHGN</sequence>
<evidence type="ECO:0000256" key="2">
    <source>
        <dbReference type="ARBA" id="ARBA00004496"/>
    </source>
</evidence>
<dbReference type="SMART" id="SM00028">
    <property type="entry name" value="TPR"/>
    <property type="match status" value="4"/>
</dbReference>
<organism evidence="10 11">
    <name type="scientific">Marasmiellus scandens</name>
    <dbReference type="NCBI Taxonomy" id="2682957"/>
    <lineage>
        <taxon>Eukaryota</taxon>
        <taxon>Fungi</taxon>
        <taxon>Dikarya</taxon>
        <taxon>Basidiomycota</taxon>
        <taxon>Agaricomycotina</taxon>
        <taxon>Agaricomycetes</taxon>
        <taxon>Agaricomycetidae</taxon>
        <taxon>Agaricales</taxon>
        <taxon>Marasmiineae</taxon>
        <taxon>Omphalotaceae</taxon>
        <taxon>Marasmiellus</taxon>
    </lineage>
</organism>
<dbReference type="InterPro" id="IPR011990">
    <property type="entry name" value="TPR-like_helical_dom_sf"/>
</dbReference>
<dbReference type="Proteomes" id="UP001498398">
    <property type="component" value="Unassembled WGS sequence"/>
</dbReference>
<evidence type="ECO:0000256" key="8">
    <source>
        <dbReference type="PROSITE-ProRule" id="PRU00339"/>
    </source>
</evidence>
<reference evidence="10 11" key="1">
    <citation type="submission" date="2024-01" db="EMBL/GenBank/DDBJ databases">
        <title>A draft genome for the cacao thread blight pathogen Marasmiellus scandens.</title>
        <authorList>
            <person name="Baruah I.K."/>
            <person name="Leung J."/>
            <person name="Bukari Y."/>
            <person name="Amoako-Attah I."/>
            <person name="Meinhardt L.W."/>
            <person name="Bailey B.A."/>
            <person name="Cohen S.P."/>
        </authorList>
    </citation>
    <scope>NUCLEOTIDE SEQUENCE [LARGE SCALE GENOMIC DNA]</scope>
    <source>
        <strain evidence="10 11">GH-19</strain>
    </source>
</reference>
<keyword evidence="6 8" id="KW-0802">TPR repeat</keyword>
<dbReference type="EMBL" id="JBANRG010000001">
    <property type="protein sequence ID" value="KAK7472698.1"/>
    <property type="molecule type" value="Genomic_DNA"/>
</dbReference>
<dbReference type="SUPFAM" id="SSF48452">
    <property type="entry name" value="TPR-like"/>
    <property type="match status" value="1"/>
</dbReference>
<protein>
    <recommendedName>
        <fullName evidence="12">Peroxisomal targeting signal receptor</fullName>
    </recommendedName>
</protein>
<keyword evidence="11" id="KW-1185">Reference proteome</keyword>
<feature type="compositionally biased region" description="Polar residues" evidence="9">
    <location>
        <begin position="34"/>
        <end position="50"/>
    </location>
</feature>
<evidence type="ECO:0000256" key="1">
    <source>
        <dbReference type="ARBA" id="ARBA00004275"/>
    </source>
</evidence>
<feature type="repeat" description="TPR" evidence="8">
    <location>
        <begin position="567"/>
        <end position="600"/>
    </location>
</feature>
<dbReference type="Pfam" id="PF13181">
    <property type="entry name" value="TPR_8"/>
    <property type="match status" value="1"/>
</dbReference>
<keyword evidence="7" id="KW-0576">Peroxisome</keyword>
<evidence type="ECO:0000256" key="6">
    <source>
        <dbReference type="ARBA" id="ARBA00022803"/>
    </source>
</evidence>
<evidence type="ECO:0000256" key="4">
    <source>
        <dbReference type="ARBA" id="ARBA00022490"/>
    </source>
</evidence>
<dbReference type="PROSITE" id="PS50005">
    <property type="entry name" value="TPR"/>
    <property type="match status" value="3"/>
</dbReference>
<evidence type="ECO:0000256" key="5">
    <source>
        <dbReference type="ARBA" id="ARBA00022737"/>
    </source>
</evidence>
<feature type="region of interest" description="Disordered" evidence="9">
    <location>
        <begin position="267"/>
        <end position="293"/>
    </location>
</feature>
<evidence type="ECO:0000256" key="3">
    <source>
        <dbReference type="ARBA" id="ARBA00005348"/>
    </source>
</evidence>
<evidence type="ECO:0000256" key="7">
    <source>
        <dbReference type="ARBA" id="ARBA00023140"/>
    </source>
</evidence>
<dbReference type="PANTHER" id="PTHR10130">
    <property type="entry name" value="PEROXISOMAL TARGETING SIGNAL 1 RECEPTOR PEX5"/>
    <property type="match status" value="1"/>
</dbReference>
<accession>A0ABR1KAK4</accession>
<keyword evidence="4" id="KW-0963">Cytoplasm</keyword>
<comment type="caution">
    <text evidence="10">The sequence shown here is derived from an EMBL/GenBank/DDBJ whole genome shotgun (WGS) entry which is preliminary data.</text>
</comment>
<evidence type="ECO:0000313" key="11">
    <source>
        <dbReference type="Proteomes" id="UP001498398"/>
    </source>
</evidence>
<dbReference type="InterPro" id="IPR024111">
    <property type="entry name" value="PEX5/PEX5L"/>
</dbReference>
<feature type="repeat" description="TPR" evidence="8">
    <location>
        <begin position="422"/>
        <end position="455"/>
    </location>
</feature>
<keyword evidence="5" id="KW-0677">Repeat</keyword>
<feature type="repeat" description="TPR" evidence="8">
    <location>
        <begin position="533"/>
        <end position="566"/>
    </location>
</feature>
<feature type="region of interest" description="Disordered" evidence="9">
    <location>
        <begin position="1"/>
        <end position="57"/>
    </location>
</feature>
<evidence type="ECO:0000256" key="9">
    <source>
        <dbReference type="SAM" id="MobiDB-lite"/>
    </source>
</evidence>
<evidence type="ECO:0000313" key="10">
    <source>
        <dbReference type="EMBL" id="KAK7472698.1"/>
    </source>
</evidence>
<comment type="similarity">
    <text evidence="3">Belongs to the peroxisomal targeting signal receptor family.</text>
</comment>
<dbReference type="PANTHER" id="PTHR10130:SF0">
    <property type="entry name" value="GH08708P"/>
    <property type="match status" value="1"/>
</dbReference>
<dbReference type="Gene3D" id="1.25.40.10">
    <property type="entry name" value="Tetratricopeptide repeat domain"/>
    <property type="match status" value="1"/>
</dbReference>
<proteinExistence type="inferred from homology"/>
<feature type="compositionally biased region" description="Basic and acidic residues" evidence="9">
    <location>
        <begin position="273"/>
        <end position="283"/>
    </location>
</feature>
<dbReference type="InterPro" id="IPR019734">
    <property type="entry name" value="TPR_rpt"/>
</dbReference>
<comment type="subcellular location">
    <subcellularLocation>
        <location evidence="2">Cytoplasm</location>
    </subcellularLocation>
    <subcellularLocation>
        <location evidence="1">Peroxisome</location>
    </subcellularLocation>
</comment>
<gene>
    <name evidence="10" type="ORF">VKT23_000809</name>
</gene>